<dbReference type="EnsemblPlants" id="AET3Gv20564600.3">
    <property type="protein sequence ID" value="AET3Gv20564600.3"/>
    <property type="gene ID" value="AET3Gv20564600"/>
</dbReference>
<dbReference type="GO" id="GO:0016757">
    <property type="term" value="F:glycosyltransferase activity"/>
    <property type="evidence" value="ECO:0007669"/>
    <property type="project" value="UniProtKB-KW"/>
</dbReference>
<keyword evidence="5" id="KW-0333">Golgi apparatus</keyword>
<proteinExistence type="inferred from homology"/>
<comment type="subcellular location">
    <subcellularLocation>
        <location evidence="1">Golgi apparatus membrane</location>
        <topology evidence="1">Single-pass type II membrane protein</topology>
    </subcellularLocation>
</comment>
<dbReference type="Gramene" id="AET3Gv20564600.3">
    <property type="protein sequence ID" value="AET3Gv20564600.3"/>
    <property type="gene ID" value="AET3Gv20564600"/>
</dbReference>
<dbReference type="GO" id="GO:0000139">
    <property type="term" value="C:Golgi membrane"/>
    <property type="evidence" value="ECO:0007669"/>
    <property type="project" value="UniProtKB-SubCell"/>
</dbReference>
<keyword evidence="4" id="KW-0735">Signal-anchor</keyword>
<evidence type="ECO:0000256" key="4">
    <source>
        <dbReference type="ARBA" id="ARBA00022968"/>
    </source>
</evidence>
<dbReference type="InterPro" id="IPR004263">
    <property type="entry name" value="Exostosin"/>
</dbReference>
<comment type="similarity">
    <text evidence="2">Belongs to the glycosyltransferase 47 family.</text>
</comment>
<reference evidence="8" key="4">
    <citation type="submission" date="2019-03" db="UniProtKB">
        <authorList>
            <consortium name="EnsemblPlants"/>
        </authorList>
    </citation>
    <scope>IDENTIFICATION</scope>
</reference>
<dbReference type="PANTHER" id="PTHR11062">
    <property type="entry name" value="EXOSTOSIN HEPARAN SULFATE GLYCOSYLTRANSFERASE -RELATED"/>
    <property type="match status" value="1"/>
</dbReference>
<keyword evidence="9" id="KW-1185">Reference proteome</keyword>
<name>A0A453F3V8_AEGTS</name>
<evidence type="ECO:0000256" key="1">
    <source>
        <dbReference type="ARBA" id="ARBA00004323"/>
    </source>
</evidence>
<keyword evidence="4" id="KW-0812">Transmembrane</keyword>
<dbReference type="InterPro" id="IPR040911">
    <property type="entry name" value="Exostosin_GT47"/>
</dbReference>
<reference evidence="9" key="1">
    <citation type="journal article" date="2014" name="Science">
        <title>Ancient hybridizations among the ancestral genomes of bread wheat.</title>
        <authorList>
            <consortium name="International Wheat Genome Sequencing Consortium,"/>
            <person name="Marcussen T."/>
            <person name="Sandve S.R."/>
            <person name="Heier L."/>
            <person name="Spannagl M."/>
            <person name="Pfeifer M."/>
            <person name="Jakobsen K.S."/>
            <person name="Wulff B.B."/>
            <person name="Steuernagel B."/>
            <person name="Mayer K.F."/>
            <person name="Olsen O.A."/>
        </authorList>
    </citation>
    <scope>NUCLEOTIDE SEQUENCE [LARGE SCALE GENOMIC DNA]</scope>
    <source>
        <strain evidence="9">cv. AL8/78</strain>
    </source>
</reference>
<feature type="domain" description="Exostosin GT47" evidence="7">
    <location>
        <begin position="9"/>
        <end position="120"/>
    </location>
</feature>
<feature type="compositionally biased region" description="Low complexity" evidence="6">
    <location>
        <begin position="162"/>
        <end position="208"/>
    </location>
</feature>
<evidence type="ECO:0000313" key="8">
    <source>
        <dbReference type="EnsemblPlants" id="AET3Gv20564600.3"/>
    </source>
</evidence>
<dbReference type="Proteomes" id="UP000015105">
    <property type="component" value="Chromosome 3D"/>
</dbReference>
<dbReference type="PANTHER" id="PTHR11062:SF59">
    <property type="entry name" value="EXOSTOSIN FAMILY PROTEIN"/>
    <property type="match status" value="1"/>
</dbReference>
<sequence>SRSYQLMERILKVYIYQDGRRPIFHTPPLSGIYASEGWFMKLLKKSRPFVVADAAKAHLFYLPYSSQNLRLSLYVPDSHNLRPLAVYLRDFVKGLAAKYPFWNRTRGADHFLVACHDWRDLTRPRRTATCPGTASRRCATPTARRGSSRPGRTCLSRRRPSGRPSGPSGTSAGSPSPGGTSSPSSRATCTAGSGRSSSSIGARGRTRT</sequence>
<evidence type="ECO:0000256" key="6">
    <source>
        <dbReference type="SAM" id="MobiDB-lite"/>
    </source>
</evidence>
<accession>A0A453F3V8</accession>
<reference evidence="8" key="3">
    <citation type="journal article" date="2017" name="Nature">
        <title>Genome sequence of the progenitor of the wheat D genome Aegilops tauschii.</title>
        <authorList>
            <person name="Luo M.C."/>
            <person name="Gu Y.Q."/>
            <person name="Puiu D."/>
            <person name="Wang H."/>
            <person name="Twardziok S.O."/>
            <person name="Deal K.R."/>
            <person name="Huo N."/>
            <person name="Zhu T."/>
            <person name="Wang L."/>
            <person name="Wang Y."/>
            <person name="McGuire P.E."/>
            <person name="Liu S."/>
            <person name="Long H."/>
            <person name="Ramasamy R.K."/>
            <person name="Rodriguez J.C."/>
            <person name="Van S.L."/>
            <person name="Yuan L."/>
            <person name="Wang Z."/>
            <person name="Xia Z."/>
            <person name="Xiao L."/>
            <person name="Anderson O.D."/>
            <person name="Ouyang S."/>
            <person name="Liang Y."/>
            <person name="Zimin A.V."/>
            <person name="Pertea G."/>
            <person name="Qi P."/>
            <person name="Bennetzen J.L."/>
            <person name="Dai X."/>
            <person name="Dawson M.W."/>
            <person name="Muller H.G."/>
            <person name="Kugler K."/>
            <person name="Rivarola-Duarte L."/>
            <person name="Spannagl M."/>
            <person name="Mayer K.F.X."/>
            <person name="Lu F.H."/>
            <person name="Bevan M.W."/>
            <person name="Leroy P."/>
            <person name="Li P."/>
            <person name="You F.M."/>
            <person name="Sun Q."/>
            <person name="Liu Z."/>
            <person name="Lyons E."/>
            <person name="Wicker T."/>
            <person name="Salzberg S.L."/>
            <person name="Devos K.M."/>
            <person name="Dvorak J."/>
        </authorList>
    </citation>
    <scope>NUCLEOTIDE SEQUENCE [LARGE SCALE GENOMIC DNA]</scope>
    <source>
        <strain evidence="8">cv. AL8/78</strain>
    </source>
</reference>
<reference evidence="9" key="2">
    <citation type="journal article" date="2017" name="Nat. Plants">
        <title>The Aegilops tauschii genome reveals multiple impacts of transposons.</title>
        <authorList>
            <person name="Zhao G."/>
            <person name="Zou C."/>
            <person name="Li K."/>
            <person name="Wang K."/>
            <person name="Li T."/>
            <person name="Gao L."/>
            <person name="Zhang X."/>
            <person name="Wang H."/>
            <person name="Yang Z."/>
            <person name="Liu X."/>
            <person name="Jiang W."/>
            <person name="Mao L."/>
            <person name="Kong X."/>
            <person name="Jiao Y."/>
            <person name="Jia J."/>
        </authorList>
    </citation>
    <scope>NUCLEOTIDE SEQUENCE [LARGE SCALE GENOMIC DNA]</scope>
    <source>
        <strain evidence="9">cv. AL8/78</strain>
    </source>
</reference>
<organism evidence="8 9">
    <name type="scientific">Aegilops tauschii subsp. strangulata</name>
    <name type="common">Goatgrass</name>
    <dbReference type="NCBI Taxonomy" id="200361"/>
    <lineage>
        <taxon>Eukaryota</taxon>
        <taxon>Viridiplantae</taxon>
        <taxon>Streptophyta</taxon>
        <taxon>Embryophyta</taxon>
        <taxon>Tracheophyta</taxon>
        <taxon>Spermatophyta</taxon>
        <taxon>Magnoliopsida</taxon>
        <taxon>Liliopsida</taxon>
        <taxon>Poales</taxon>
        <taxon>Poaceae</taxon>
        <taxon>BOP clade</taxon>
        <taxon>Pooideae</taxon>
        <taxon>Triticodae</taxon>
        <taxon>Triticeae</taxon>
        <taxon>Triticinae</taxon>
        <taxon>Aegilops</taxon>
    </lineage>
</organism>
<keyword evidence="3" id="KW-0808">Transferase</keyword>
<dbReference type="Pfam" id="PF03016">
    <property type="entry name" value="Exostosin_GT47"/>
    <property type="match status" value="1"/>
</dbReference>
<reference evidence="8" key="5">
    <citation type="journal article" date="2021" name="G3 (Bethesda)">
        <title>Aegilops tauschii genome assembly Aet v5.0 features greater sequence contiguity and improved annotation.</title>
        <authorList>
            <person name="Wang L."/>
            <person name="Zhu T."/>
            <person name="Rodriguez J.C."/>
            <person name="Deal K.R."/>
            <person name="Dubcovsky J."/>
            <person name="McGuire P.E."/>
            <person name="Lux T."/>
            <person name="Spannagl M."/>
            <person name="Mayer K.F.X."/>
            <person name="Baldrich P."/>
            <person name="Meyers B.C."/>
            <person name="Huo N."/>
            <person name="Gu Y.Q."/>
            <person name="Zhou H."/>
            <person name="Devos K.M."/>
            <person name="Bennetzen J.L."/>
            <person name="Unver T."/>
            <person name="Budak H."/>
            <person name="Gulick P.J."/>
            <person name="Galiba G."/>
            <person name="Kalapos B."/>
            <person name="Nelson D.R."/>
            <person name="Li P."/>
            <person name="You F.M."/>
            <person name="Luo M.C."/>
            <person name="Dvorak J."/>
        </authorList>
    </citation>
    <scope>NUCLEOTIDE SEQUENCE [LARGE SCALE GENOMIC DNA]</scope>
    <source>
        <strain evidence="8">cv. AL8/78</strain>
    </source>
</reference>
<evidence type="ECO:0000256" key="3">
    <source>
        <dbReference type="ARBA" id="ARBA00022676"/>
    </source>
</evidence>
<evidence type="ECO:0000313" key="9">
    <source>
        <dbReference type="Proteomes" id="UP000015105"/>
    </source>
</evidence>
<protein>
    <recommendedName>
        <fullName evidence="7">Exostosin GT47 domain-containing protein</fullName>
    </recommendedName>
</protein>
<feature type="region of interest" description="Disordered" evidence="6">
    <location>
        <begin position="126"/>
        <end position="208"/>
    </location>
</feature>
<evidence type="ECO:0000256" key="5">
    <source>
        <dbReference type="ARBA" id="ARBA00023034"/>
    </source>
</evidence>
<evidence type="ECO:0000256" key="2">
    <source>
        <dbReference type="ARBA" id="ARBA00010271"/>
    </source>
</evidence>
<keyword evidence="3" id="KW-0328">Glycosyltransferase</keyword>
<dbReference type="AlphaFoldDB" id="A0A453F3V8"/>
<evidence type="ECO:0000259" key="7">
    <source>
        <dbReference type="Pfam" id="PF03016"/>
    </source>
</evidence>